<dbReference type="Pfam" id="PF20587">
    <property type="entry name" value="DUF6789"/>
    <property type="match status" value="1"/>
</dbReference>
<comment type="caution">
    <text evidence="2">The sequence shown here is derived from an EMBL/GenBank/DDBJ whole genome shotgun (WGS) entry which is preliminary data.</text>
</comment>
<gene>
    <name evidence="2" type="ORF">J9259_04015</name>
    <name evidence="3" type="ORF">KIY12_02800</name>
</gene>
<feature type="transmembrane region" description="Helical" evidence="1">
    <location>
        <begin position="76"/>
        <end position="97"/>
    </location>
</feature>
<organism evidence="2 4">
    <name type="scientific">Candidatus Sysuiplasma superficiale</name>
    <dbReference type="NCBI Taxonomy" id="2823368"/>
    <lineage>
        <taxon>Archaea</taxon>
        <taxon>Methanobacteriati</taxon>
        <taxon>Thermoplasmatota</taxon>
        <taxon>Thermoplasmata</taxon>
        <taxon>Candidatus Sysuiplasmatales</taxon>
        <taxon>Candidatus Sysuiplasmataceae</taxon>
        <taxon>Candidatus Sysuiplasma</taxon>
    </lineage>
</organism>
<reference evidence="2" key="1">
    <citation type="submission" date="2021-04" db="EMBL/GenBank/DDBJ databases">
        <title>Genomic insights into ecological role and evolution of a novel Thermoplasmata order Candidatus Sysuiplasmatales.</title>
        <authorList>
            <person name="Yuan Y."/>
        </authorList>
    </citation>
    <scope>NUCLEOTIDE SEQUENCE</scope>
    <source>
        <strain evidence="3">TUT19-bin139</strain>
        <strain evidence="2">YP2-bin.285</strain>
    </source>
</reference>
<protein>
    <submittedName>
        <fullName evidence="2">Uncharacterized protein</fullName>
    </submittedName>
</protein>
<accession>A0A8J7YQ09</accession>
<dbReference type="EMBL" id="JAGVSJ010000007">
    <property type="protein sequence ID" value="MBX8631671.1"/>
    <property type="molecule type" value="Genomic_DNA"/>
</dbReference>
<feature type="transmembrane region" description="Helical" evidence="1">
    <location>
        <begin position="38"/>
        <end position="64"/>
    </location>
</feature>
<dbReference type="AlphaFoldDB" id="A0A8J7YQ09"/>
<dbReference type="Proteomes" id="UP000716004">
    <property type="component" value="Unassembled WGS sequence"/>
</dbReference>
<evidence type="ECO:0000256" key="1">
    <source>
        <dbReference type="SAM" id="Phobius"/>
    </source>
</evidence>
<keyword evidence="1" id="KW-1133">Transmembrane helix</keyword>
<evidence type="ECO:0000313" key="2">
    <source>
        <dbReference type="EMBL" id="MBX8631671.1"/>
    </source>
</evidence>
<proteinExistence type="predicted"/>
<evidence type="ECO:0000313" key="4">
    <source>
        <dbReference type="Proteomes" id="UP000716004"/>
    </source>
</evidence>
<sequence length="150" mass="15785">MDAIVAVVFLTVFRDLIISVLSKSILPGTSVNVNSLYALAETAAVGVALIGGIIFGLIFGIVFAAASEHIPGRSGVVKGAVFGIIMWLLLGVLLGLADLRYGIIYYLLSISASLLTALVFGALLGHLFESGIKKEERNSHAAQPDSSNRR</sequence>
<keyword evidence="1" id="KW-0472">Membrane</keyword>
<dbReference type="InterPro" id="IPR046739">
    <property type="entry name" value="DUF6789"/>
</dbReference>
<dbReference type="Proteomes" id="UP000750197">
    <property type="component" value="Unassembled WGS sequence"/>
</dbReference>
<keyword evidence="1" id="KW-0812">Transmembrane</keyword>
<feature type="transmembrane region" description="Helical" evidence="1">
    <location>
        <begin position="103"/>
        <end position="128"/>
    </location>
</feature>
<evidence type="ECO:0000313" key="3">
    <source>
        <dbReference type="EMBL" id="MBX8643643.1"/>
    </source>
</evidence>
<name>A0A8J7YQ09_9ARCH</name>
<dbReference type="EMBL" id="JAHEAC010000014">
    <property type="protein sequence ID" value="MBX8643643.1"/>
    <property type="molecule type" value="Genomic_DNA"/>
</dbReference>